<gene>
    <name evidence="1" type="ORF">ULMS_05140</name>
</gene>
<accession>A0A5J4FY22</accession>
<dbReference type="PANTHER" id="PTHR31118:SF12">
    <property type="entry name" value="CYCLASE-LIKE PROTEIN 2"/>
    <property type="match status" value="1"/>
</dbReference>
<dbReference type="PANTHER" id="PTHR31118">
    <property type="entry name" value="CYCLASE-LIKE PROTEIN 2"/>
    <property type="match status" value="1"/>
</dbReference>
<dbReference type="AlphaFoldDB" id="A0A5J4FY22"/>
<evidence type="ECO:0000313" key="1">
    <source>
        <dbReference type="EMBL" id="GEQ85006.1"/>
    </source>
</evidence>
<proteinExistence type="predicted"/>
<dbReference type="GO" id="GO:0019441">
    <property type="term" value="P:L-tryptophan catabolic process to kynurenine"/>
    <property type="evidence" value="ECO:0007669"/>
    <property type="project" value="InterPro"/>
</dbReference>
<dbReference type="Proteomes" id="UP000326994">
    <property type="component" value="Unassembled WGS sequence"/>
</dbReference>
<dbReference type="SUPFAM" id="SSF102198">
    <property type="entry name" value="Putative cyclase"/>
    <property type="match status" value="1"/>
</dbReference>
<dbReference type="EMBL" id="BKCF01000001">
    <property type="protein sequence ID" value="GEQ85006.1"/>
    <property type="molecule type" value="Genomic_DNA"/>
</dbReference>
<dbReference type="Gene3D" id="3.50.30.50">
    <property type="entry name" value="Putative cyclase"/>
    <property type="match status" value="1"/>
</dbReference>
<dbReference type="OrthoDB" id="9796085at2"/>
<evidence type="ECO:0000313" key="2">
    <source>
        <dbReference type="Proteomes" id="UP000326994"/>
    </source>
</evidence>
<dbReference type="GO" id="GO:0004061">
    <property type="term" value="F:arylformamidase activity"/>
    <property type="evidence" value="ECO:0007669"/>
    <property type="project" value="InterPro"/>
</dbReference>
<protein>
    <recommendedName>
        <fullName evidence="3">Cyclase family protein</fullName>
    </recommendedName>
</protein>
<dbReference type="InterPro" id="IPR007325">
    <property type="entry name" value="KFase/CYL"/>
</dbReference>
<sequence>MEKFIGPAIVIDCSEIKEISLDFLKMKEDEIKNVDFVLFYSGWQHKWNTERYFDEFPTLTTEAVEWLAKLNLKALGFDSISVDKMTAELLPNHKVLLKKEILIIENMTNLDKLISKKFELNCIPLKIEKSDGSPVRAFARVEI</sequence>
<keyword evidence="2" id="KW-1185">Reference proteome</keyword>
<comment type="caution">
    <text evidence="1">The sequence shown here is derived from an EMBL/GenBank/DDBJ whole genome shotgun (WGS) entry which is preliminary data.</text>
</comment>
<dbReference type="Pfam" id="PF04199">
    <property type="entry name" value="Cyclase"/>
    <property type="match status" value="1"/>
</dbReference>
<name>A0A5J4FY22_9FLAO</name>
<reference evidence="1 2" key="1">
    <citation type="submission" date="2019-08" db="EMBL/GenBank/DDBJ databases">
        <title>Ulvibacter marinistellae sp. nov., isolated from a starfish, Patiria pectinifera.</title>
        <authorList>
            <person name="Kawano K."/>
            <person name="Ushijima N."/>
            <person name="Kihara M."/>
            <person name="Itoh H."/>
        </authorList>
    </citation>
    <scope>NUCLEOTIDE SEQUENCE [LARGE SCALE GENOMIC DNA]</scope>
    <source>
        <strain evidence="1 2">KK4</strain>
    </source>
</reference>
<dbReference type="InterPro" id="IPR037175">
    <property type="entry name" value="KFase_sf"/>
</dbReference>
<organism evidence="1 2">
    <name type="scientific">Patiriisocius marinistellae</name>
    <dbReference type="NCBI Taxonomy" id="2494560"/>
    <lineage>
        <taxon>Bacteria</taxon>
        <taxon>Pseudomonadati</taxon>
        <taxon>Bacteroidota</taxon>
        <taxon>Flavobacteriia</taxon>
        <taxon>Flavobacteriales</taxon>
        <taxon>Flavobacteriaceae</taxon>
        <taxon>Patiriisocius</taxon>
    </lineage>
</organism>
<evidence type="ECO:0008006" key="3">
    <source>
        <dbReference type="Google" id="ProtNLM"/>
    </source>
</evidence>